<evidence type="ECO:0000313" key="2">
    <source>
        <dbReference type="EMBL" id="SHH66720.1"/>
    </source>
</evidence>
<proteinExistence type="predicted"/>
<reference evidence="2 3" key="1">
    <citation type="submission" date="2016-11" db="EMBL/GenBank/DDBJ databases">
        <authorList>
            <person name="Jaros S."/>
            <person name="Januszkiewicz K."/>
            <person name="Wedrychowicz H."/>
        </authorList>
    </citation>
    <scope>NUCLEOTIDE SEQUENCE [LARGE SCALE GENOMIC DNA]</scope>
    <source>
        <strain evidence="2 3">DSM 8605</strain>
    </source>
</reference>
<protein>
    <submittedName>
        <fullName evidence="2">Glycine/D-amino acid oxidase</fullName>
    </submittedName>
</protein>
<dbReference type="InterPro" id="IPR036188">
    <property type="entry name" value="FAD/NAD-bd_sf"/>
</dbReference>
<dbReference type="Pfam" id="PF01266">
    <property type="entry name" value="DAO"/>
    <property type="match status" value="1"/>
</dbReference>
<dbReference type="Gene3D" id="3.50.50.60">
    <property type="entry name" value="FAD/NAD(P)-binding domain"/>
    <property type="match status" value="1"/>
</dbReference>
<dbReference type="InterPro" id="IPR006076">
    <property type="entry name" value="FAD-dep_OxRdtase"/>
</dbReference>
<feature type="domain" description="FAD dependent oxidoreductase" evidence="1">
    <location>
        <begin position="35"/>
        <end position="389"/>
    </location>
</feature>
<dbReference type="Gene3D" id="3.30.9.10">
    <property type="entry name" value="D-Amino Acid Oxidase, subunit A, domain 2"/>
    <property type="match status" value="1"/>
</dbReference>
<evidence type="ECO:0000259" key="1">
    <source>
        <dbReference type="Pfam" id="PF01266"/>
    </source>
</evidence>
<dbReference type="STRING" id="1121316.SAMN02745207_01914"/>
<dbReference type="PANTHER" id="PTHR13847">
    <property type="entry name" value="SARCOSINE DEHYDROGENASE-RELATED"/>
    <property type="match status" value="1"/>
</dbReference>
<evidence type="ECO:0000313" key="3">
    <source>
        <dbReference type="Proteomes" id="UP000184447"/>
    </source>
</evidence>
<dbReference type="PANTHER" id="PTHR13847:SF201">
    <property type="entry name" value="PUTATIBE OXIDOREDUCTASE"/>
    <property type="match status" value="1"/>
</dbReference>
<accession>A0A1M5UUY7</accession>
<dbReference type="SUPFAM" id="SSF51905">
    <property type="entry name" value="FAD/NAD(P)-binding domain"/>
    <property type="match status" value="1"/>
</dbReference>
<dbReference type="OrthoDB" id="571248at2"/>
<keyword evidence="3" id="KW-1185">Reference proteome</keyword>
<name>A0A1M5UUY7_9CLOT</name>
<dbReference type="EMBL" id="FQXM01000009">
    <property type="protein sequence ID" value="SHH66720.1"/>
    <property type="molecule type" value="Genomic_DNA"/>
</dbReference>
<gene>
    <name evidence="2" type="ORF">SAMN02745207_01914</name>
</gene>
<dbReference type="RefSeq" id="WP_084133492.1">
    <property type="nucleotide sequence ID" value="NZ_FQXM01000009.1"/>
</dbReference>
<sequence length="404" mass="45520">MQADLILTKGKTFWNNNNKNFKRYPSLNENINCEVVVVGGGITGCLTSYYLTQFNIDTVLIEKNQIGTGSTSASTCLLQYEIDTDLNKLIHLIGEKKAVRAFKLCQKSIDNIENIVLNINQRCDFERKDSLYLCSSTKDIKNMKKEFLCRKKYGFDVNFLEKQEIENMFSFSASCGIISHNCGEIDPLQFSHALLKSSLKNTGRVYENTTAVSFDYYNNSIKVNTGLGYSINCRKLVIASGYSSIDFLNLNDRVHLNTTYSIATNKLDSFKGWKDTCIIWESNRPYSYLRTTSDNRILIGGLDEPYTISSPNDPLLTSKSDALLKKLKEMFPHLPSTYIDYAWSGVFAETKTGLGFIGKHPKLPNTYVNMGFGGNGTTYSVIGAEIIKDLILYDNNPDANIFSF</sequence>
<dbReference type="GO" id="GO:0005737">
    <property type="term" value="C:cytoplasm"/>
    <property type="evidence" value="ECO:0007669"/>
    <property type="project" value="TreeGrafter"/>
</dbReference>
<dbReference type="AlphaFoldDB" id="A0A1M5UUY7"/>
<organism evidence="2 3">
    <name type="scientific">Clostridium grantii DSM 8605</name>
    <dbReference type="NCBI Taxonomy" id="1121316"/>
    <lineage>
        <taxon>Bacteria</taxon>
        <taxon>Bacillati</taxon>
        <taxon>Bacillota</taxon>
        <taxon>Clostridia</taxon>
        <taxon>Eubacteriales</taxon>
        <taxon>Clostridiaceae</taxon>
        <taxon>Clostridium</taxon>
    </lineage>
</organism>
<dbReference type="Proteomes" id="UP000184447">
    <property type="component" value="Unassembled WGS sequence"/>
</dbReference>